<evidence type="ECO:0000256" key="1">
    <source>
        <dbReference type="ARBA" id="ARBA00004370"/>
    </source>
</evidence>
<keyword evidence="4" id="KW-0472">Membrane</keyword>
<evidence type="ECO:0008006" key="7">
    <source>
        <dbReference type="Google" id="ProtNLM"/>
    </source>
</evidence>
<evidence type="ECO:0000256" key="2">
    <source>
        <dbReference type="ARBA" id="ARBA00022692"/>
    </source>
</evidence>
<reference evidence="5 6" key="1">
    <citation type="submission" date="2016-07" db="EMBL/GenBank/DDBJ databases">
        <title>Pervasive Adenine N6-methylation of Active Genes in Fungi.</title>
        <authorList>
            <consortium name="DOE Joint Genome Institute"/>
            <person name="Mondo S.J."/>
            <person name="Dannebaum R.O."/>
            <person name="Kuo R.C."/>
            <person name="Labutti K."/>
            <person name="Haridas S."/>
            <person name="Kuo A."/>
            <person name="Salamov A."/>
            <person name="Ahrendt S.R."/>
            <person name="Lipzen A."/>
            <person name="Sullivan W."/>
            <person name="Andreopoulos W.B."/>
            <person name="Clum A."/>
            <person name="Lindquist E."/>
            <person name="Daum C."/>
            <person name="Ramamoorthy G.K."/>
            <person name="Gryganskyi A."/>
            <person name="Culley D."/>
            <person name="Magnuson J.K."/>
            <person name="James T.Y."/>
            <person name="O'Malley M.A."/>
            <person name="Stajich J.E."/>
            <person name="Spatafora J.W."/>
            <person name="Visel A."/>
            <person name="Grigoriev I.V."/>
        </authorList>
    </citation>
    <scope>NUCLEOTIDE SEQUENCE [LARGE SCALE GENOMIC DNA]</scope>
    <source>
        <strain evidence="5 6">68-887.2</strain>
    </source>
</reference>
<dbReference type="EMBL" id="MCFC01000050">
    <property type="protein sequence ID" value="ORY26143.1"/>
    <property type="molecule type" value="Genomic_DNA"/>
</dbReference>
<dbReference type="InterPro" id="IPR023352">
    <property type="entry name" value="MAPEG-like_dom_sf"/>
</dbReference>
<evidence type="ECO:0000313" key="6">
    <source>
        <dbReference type="Proteomes" id="UP000193986"/>
    </source>
</evidence>
<keyword evidence="6" id="KW-1185">Reference proteome</keyword>
<dbReference type="OrthoDB" id="2122304at2759"/>
<protein>
    <recommendedName>
        <fullName evidence="7">Membrane-associated, eicosanoid/glutathione metabolism protein</fullName>
    </recommendedName>
</protein>
<dbReference type="GO" id="GO:0016020">
    <property type="term" value="C:membrane"/>
    <property type="evidence" value="ECO:0007669"/>
    <property type="project" value="UniProtKB-SubCell"/>
</dbReference>
<organism evidence="5 6">
    <name type="scientific">Naematelia encephala</name>
    <dbReference type="NCBI Taxonomy" id="71784"/>
    <lineage>
        <taxon>Eukaryota</taxon>
        <taxon>Fungi</taxon>
        <taxon>Dikarya</taxon>
        <taxon>Basidiomycota</taxon>
        <taxon>Agaricomycotina</taxon>
        <taxon>Tremellomycetes</taxon>
        <taxon>Tremellales</taxon>
        <taxon>Naemateliaceae</taxon>
        <taxon>Naematelia</taxon>
    </lineage>
</organism>
<evidence type="ECO:0000313" key="5">
    <source>
        <dbReference type="EMBL" id="ORY26143.1"/>
    </source>
</evidence>
<dbReference type="Pfam" id="PF01124">
    <property type="entry name" value="MAPEG"/>
    <property type="match status" value="1"/>
</dbReference>
<accession>A0A1Y2AU77</accession>
<dbReference type="InParanoid" id="A0A1Y2AU77"/>
<keyword evidence="3" id="KW-1133">Transmembrane helix</keyword>
<dbReference type="InterPro" id="IPR001129">
    <property type="entry name" value="Membr-assoc_MAPEG"/>
</dbReference>
<sequence length="139" mass="15214">MHWNRMAPLVWAVNTTNTAAPGAYDNSMPRDSWKSLKGKIPDKLYGRVTRAVAANDNSHVNLSLFAAALAAANAAHVDSTSLHICSATYLVSRVAYNLAYVFIDDEKYASLRSGTFWIGAITCGVLFFKAADKMKSLPW</sequence>
<proteinExistence type="predicted"/>
<dbReference type="PANTHER" id="PTHR35371">
    <property type="entry name" value="INNER MEMBRANE PROTEIN"/>
    <property type="match status" value="1"/>
</dbReference>
<dbReference type="Gene3D" id="1.20.120.550">
    <property type="entry name" value="Membrane associated eicosanoid/glutathione metabolism-like domain"/>
    <property type="match status" value="1"/>
</dbReference>
<comment type="caution">
    <text evidence="5">The sequence shown here is derived from an EMBL/GenBank/DDBJ whole genome shotgun (WGS) entry which is preliminary data.</text>
</comment>
<name>A0A1Y2AU77_9TREE</name>
<gene>
    <name evidence="5" type="ORF">BCR39DRAFT_270191</name>
</gene>
<keyword evidence="2" id="KW-0812">Transmembrane</keyword>
<evidence type="ECO:0000256" key="3">
    <source>
        <dbReference type="ARBA" id="ARBA00022989"/>
    </source>
</evidence>
<dbReference type="AlphaFoldDB" id="A0A1Y2AU77"/>
<dbReference type="Proteomes" id="UP000193986">
    <property type="component" value="Unassembled WGS sequence"/>
</dbReference>
<evidence type="ECO:0000256" key="4">
    <source>
        <dbReference type="ARBA" id="ARBA00023136"/>
    </source>
</evidence>
<dbReference type="SUPFAM" id="SSF161084">
    <property type="entry name" value="MAPEG domain-like"/>
    <property type="match status" value="1"/>
</dbReference>
<dbReference type="PANTHER" id="PTHR35371:SF1">
    <property type="entry name" value="BLR7753 PROTEIN"/>
    <property type="match status" value="1"/>
</dbReference>
<comment type="subcellular location">
    <subcellularLocation>
        <location evidence="1">Membrane</location>
    </subcellularLocation>
</comment>